<dbReference type="AlphaFoldDB" id="A0A737BWG6"/>
<dbReference type="EMBL" id="DAATDB010000036">
    <property type="protein sequence ID" value="HAE8104093.1"/>
    <property type="molecule type" value="Genomic_DNA"/>
</dbReference>
<evidence type="ECO:0000313" key="2">
    <source>
        <dbReference type="EMBL" id="HAE8104093.1"/>
    </source>
</evidence>
<proteinExistence type="predicted"/>
<feature type="region of interest" description="Disordered" evidence="1">
    <location>
        <begin position="528"/>
        <end position="550"/>
    </location>
</feature>
<gene>
    <name evidence="2" type="ORF">GNC09_004207</name>
</gene>
<comment type="caution">
    <text evidence="2">The sequence shown here is derived from an EMBL/GenBank/DDBJ whole genome shotgun (WGS) entry which is preliminary data.</text>
</comment>
<feature type="compositionally biased region" description="Basic and acidic residues" evidence="1">
    <location>
        <begin position="528"/>
        <end position="537"/>
    </location>
</feature>
<accession>A0A737BWG6</accession>
<reference evidence="2" key="1">
    <citation type="journal article" date="2018" name="Genome Biol.">
        <title>SKESA: strategic k-mer extension for scrupulous assemblies.</title>
        <authorList>
            <person name="Souvorov A."/>
            <person name="Agarwala R."/>
            <person name="Lipman D.J."/>
        </authorList>
    </citation>
    <scope>NUCLEOTIDE SEQUENCE</scope>
    <source>
        <strain evidence="2">1363-65</strain>
    </source>
</reference>
<organism evidence="2">
    <name type="scientific">Salmonella enterica subsp. indica serovar 45:a:e,n,x</name>
    <dbReference type="NCBI Taxonomy" id="1307500"/>
    <lineage>
        <taxon>Bacteria</taxon>
        <taxon>Pseudomonadati</taxon>
        <taxon>Pseudomonadota</taxon>
        <taxon>Gammaproteobacteria</taxon>
        <taxon>Enterobacterales</taxon>
        <taxon>Enterobacteriaceae</taxon>
        <taxon>Salmonella</taxon>
    </lineage>
</organism>
<name>A0A737BWG6_SALER</name>
<evidence type="ECO:0000256" key="1">
    <source>
        <dbReference type="SAM" id="MobiDB-lite"/>
    </source>
</evidence>
<sequence length="550" mass="62137">MNIDNALEIAKIEAEVDTLCRLSELDLIDKDELDDRLGDAVVRFSDLYDKGGIDSKFCYDMARELSNKIEKADTGDGWWTLNFEEALRGGERLTQDKVIAESKEKQELNRIRLERDSKAYRVLVTGTKTTPVDDMQPLFGTFESSVQFETGAGANSISDALKIVKEFDAQNREKNKEFMIDEFERDVGYLTPSRFRVLDSAGKTVLGGVWENKIIHIPDDNLNQSMVDALNQKIEELETQYEKESRADNNDTCRRISAEIDLINIKLHNNNLVKNPPEENISSEVSKFNYPVVYWGNDDLEHSTSHEGNIYYSLEEAESYYQTVDQQFKSANLDYNVSIYKLTNDKGYLKGCNVVLDDEAFISLSLIKSSKSVFCKTSNQEDAKPSDNFSVILDGFPTASDAVISEEYEKRYTSLISGVDAKSCLILTDSLHFFNQIKGVNPGSSEFDERIAFLASESKLTPVVISGEDYLNWFEKNKDQVIELYKMEDATSYAAEVEAGKSPGTWCLFEDKMIQTVHMGTSLLNDLRTKGTEHNPVDNHTAGNRPRSPA</sequence>
<protein>
    <submittedName>
        <fullName evidence="2">Uncharacterized protein</fullName>
    </submittedName>
</protein>
<reference evidence="2" key="2">
    <citation type="submission" date="2018-07" db="EMBL/GenBank/DDBJ databases">
        <authorList>
            <consortium name="NCBI Pathogen Detection Project"/>
        </authorList>
    </citation>
    <scope>NUCLEOTIDE SEQUENCE</scope>
    <source>
        <strain evidence="2">1363-65</strain>
    </source>
</reference>